<proteinExistence type="predicted"/>
<evidence type="ECO:0008006" key="3">
    <source>
        <dbReference type="Google" id="ProtNLM"/>
    </source>
</evidence>
<protein>
    <recommendedName>
        <fullName evidence="3">REDY-like protein HapK</fullName>
    </recommendedName>
</protein>
<dbReference type="RefSeq" id="WP_154766776.1">
    <property type="nucleotide sequence ID" value="NZ_WLYK01000001.1"/>
</dbReference>
<dbReference type="EMBL" id="WLYK01000001">
    <property type="protein sequence ID" value="MTD12779.1"/>
    <property type="molecule type" value="Genomic_DNA"/>
</dbReference>
<keyword evidence="2" id="KW-1185">Reference proteome</keyword>
<sequence length="106" mass="12014">MSENRVVFFLTKLGSEELRDEYETWVREVDTPGSIALPGIASYRVVRLEEPVMEGVEVTSYSYIEIIEITDLALYQESIGSLPPSFFEQFRTYISGFDAVAGSFIN</sequence>
<evidence type="ECO:0000313" key="1">
    <source>
        <dbReference type="EMBL" id="MTD12779.1"/>
    </source>
</evidence>
<gene>
    <name evidence="1" type="ORF">GIS00_02320</name>
</gene>
<dbReference type="AlphaFoldDB" id="A0A7K1FH37"/>
<organism evidence="1 2">
    <name type="scientific">Nakamurella alba</name>
    <dbReference type="NCBI Taxonomy" id="2665158"/>
    <lineage>
        <taxon>Bacteria</taxon>
        <taxon>Bacillati</taxon>
        <taxon>Actinomycetota</taxon>
        <taxon>Actinomycetes</taxon>
        <taxon>Nakamurellales</taxon>
        <taxon>Nakamurellaceae</taxon>
        <taxon>Nakamurella</taxon>
    </lineage>
</organism>
<dbReference type="Gene3D" id="3.30.70.100">
    <property type="match status" value="1"/>
</dbReference>
<dbReference type="Proteomes" id="UP000460221">
    <property type="component" value="Unassembled WGS sequence"/>
</dbReference>
<name>A0A7K1FH37_9ACTN</name>
<evidence type="ECO:0000313" key="2">
    <source>
        <dbReference type="Proteomes" id="UP000460221"/>
    </source>
</evidence>
<reference evidence="1 2" key="1">
    <citation type="submission" date="2019-11" db="EMBL/GenBank/DDBJ databases">
        <authorList>
            <person name="Jiang L.-Q."/>
        </authorList>
    </citation>
    <scope>NUCLEOTIDE SEQUENCE [LARGE SCALE GENOMIC DNA]</scope>
    <source>
        <strain evidence="1 2">YIM 132087</strain>
    </source>
</reference>
<accession>A0A7K1FH37</accession>
<comment type="caution">
    <text evidence="1">The sequence shown here is derived from an EMBL/GenBank/DDBJ whole genome shotgun (WGS) entry which is preliminary data.</text>
</comment>